<feature type="transmembrane region" description="Helical" evidence="1">
    <location>
        <begin position="468"/>
        <end position="492"/>
    </location>
</feature>
<evidence type="ECO:0000313" key="2">
    <source>
        <dbReference type="EMBL" id="SEB49662.1"/>
    </source>
</evidence>
<dbReference type="Pfam" id="PF00873">
    <property type="entry name" value="ACR_tran"/>
    <property type="match status" value="1"/>
</dbReference>
<name>A0A1H4JVH6_9HYPH</name>
<dbReference type="PRINTS" id="PR00702">
    <property type="entry name" value="ACRIFLAVINRP"/>
</dbReference>
<feature type="transmembrane region" description="Helical" evidence="1">
    <location>
        <begin position="436"/>
        <end position="456"/>
    </location>
</feature>
<organism evidence="2 3">
    <name type="scientific">Nitratireductor aquibiodomus</name>
    <dbReference type="NCBI Taxonomy" id="204799"/>
    <lineage>
        <taxon>Bacteria</taxon>
        <taxon>Pseudomonadati</taxon>
        <taxon>Pseudomonadota</taxon>
        <taxon>Alphaproteobacteria</taxon>
        <taxon>Hyphomicrobiales</taxon>
        <taxon>Phyllobacteriaceae</taxon>
        <taxon>Nitratireductor</taxon>
    </lineage>
</organism>
<keyword evidence="1" id="KW-1133">Transmembrane helix</keyword>
<dbReference type="Gene3D" id="3.30.70.1430">
    <property type="entry name" value="Multidrug efflux transporter AcrB pore domain"/>
    <property type="match status" value="2"/>
</dbReference>
<dbReference type="AlphaFoldDB" id="A0A1H4JVH6"/>
<keyword evidence="1" id="KW-0812">Transmembrane</keyword>
<dbReference type="PANTHER" id="PTHR32063">
    <property type="match status" value="1"/>
</dbReference>
<proteinExistence type="predicted"/>
<dbReference type="SUPFAM" id="SSF82866">
    <property type="entry name" value="Multidrug efflux transporter AcrB transmembrane domain"/>
    <property type="match status" value="2"/>
</dbReference>
<protein>
    <submittedName>
        <fullName evidence="2">Multidrug efflux pump subunit AcrB</fullName>
    </submittedName>
</protein>
<dbReference type="EMBL" id="FNSL01000001">
    <property type="protein sequence ID" value="SEB49662.1"/>
    <property type="molecule type" value="Genomic_DNA"/>
</dbReference>
<keyword evidence="1" id="KW-0472">Membrane</keyword>
<feature type="transmembrane region" description="Helical" evidence="1">
    <location>
        <begin position="340"/>
        <end position="359"/>
    </location>
</feature>
<evidence type="ECO:0000313" key="3">
    <source>
        <dbReference type="Proteomes" id="UP000199064"/>
    </source>
</evidence>
<dbReference type="Gene3D" id="3.30.70.1320">
    <property type="entry name" value="Multidrug efflux transporter AcrB pore domain like"/>
    <property type="match status" value="1"/>
</dbReference>
<keyword evidence="3" id="KW-1185">Reference proteome</keyword>
<feature type="transmembrane region" description="Helical" evidence="1">
    <location>
        <begin position="856"/>
        <end position="875"/>
    </location>
</feature>
<dbReference type="SUPFAM" id="SSF82693">
    <property type="entry name" value="Multidrug efflux transporter AcrB pore domain, PN1, PN2, PC1 and PC2 subdomains"/>
    <property type="match status" value="2"/>
</dbReference>
<dbReference type="Gene3D" id="3.30.2090.10">
    <property type="entry name" value="Multidrug efflux transporter AcrB TolC docking domain, DN and DC subdomains"/>
    <property type="match status" value="2"/>
</dbReference>
<gene>
    <name evidence="2" type="ORF">SAMN05216452_1673</name>
</gene>
<dbReference type="InterPro" id="IPR001036">
    <property type="entry name" value="Acrflvin-R"/>
</dbReference>
<reference evidence="3" key="1">
    <citation type="submission" date="2016-10" db="EMBL/GenBank/DDBJ databases">
        <authorList>
            <person name="Varghese N."/>
            <person name="Submissions S."/>
        </authorList>
    </citation>
    <scope>NUCLEOTIDE SEQUENCE [LARGE SCALE GENOMIC DNA]</scope>
    <source>
        <strain evidence="3">ES.061</strain>
    </source>
</reference>
<dbReference type="GO" id="GO:0042910">
    <property type="term" value="F:xenobiotic transmembrane transporter activity"/>
    <property type="evidence" value="ECO:0007669"/>
    <property type="project" value="TreeGrafter"/>
</dbReference>
<feature type="transmembrane region" description="Helical" evidence="1">
    <location>
        <begin position="882"/>
        <end position="902"/>
    </location>
</feature>
<feature type="transmembrane region" description="Helical" evidence="1">
    <location>
        <begin position="526"/>
        <end position="544"/>
    </location>
</feature>
<dbReference type="Gene3D" id="1.20.1640.10">
    <property type="entry name" value="Multidrug efflux transporter AcrB transmembrane domain"/>
    <property type="match status" value="2"/>
</dbReference>
<feature type="transmembrane region" description="Helical" evidence="1">
    <location>
        <begin position="394"/>
        <end position="415"/>
    </location>
</feature>
<feature type="transmembrane region" description="Helical" evidence="1">
    <location>
        <begin position="956"/>
        <end position="978"/>
    </location>
</feature>
<dbReference type="PANTHER" id="PTHR32063:SF18">
    <property type="entry name" value="CATION EFFLUX SYSTEM PROTEIN"/>
    <property type="match status" value="1"/>
</dbReference>
<dbReference type="SUPFAM" id="SSF82714">
    <property type="entry name" value="Multidrug efflux transporter AcrB TolC docking domain, DN and DC subdomains"/>
    <property type="match status" value="2"/>
</dbReference>
<dbReference type="GO" id="GO:0005886">
    <property type="term" value="C:plasma membrane"/>
    <property type="evidence" value="ECO:0007669"/>
    <property type="project" value="TreeGrafter"/>
</dbReference>
<sequence length="1018" mass="108356">MTAPTAFAISRERLMLLLMGLILALGMMSYLTLPKREDPEITIRTTLVMATHPGLDLAQLEELVARPLEEATRAIEGVDEIRTRIGMGTVVLEVDLETSVPEAAIPSVFGEIEDDLAALAPTMPEGTRGPLINTDFGAVSIASIALTGPDFSLSEIKDQAEVLRDRLYGKEGISAVEVHGVQDERIWLETRSEAHGNIYTLLPVIAKALQGQNVSLSAGSILLDGQRMPVEISGELRNADQIADLLVEVPGAGKGARLVRLGDLITVRRGTVDPAERPVFHNGRPAILLSVEMAAGEDITVVGDMLRGELDAFAASLPVGMAAELSTFQPAVVADSVNEALVNMGQTFVVVLFVMLAFIGWRQALIVATIVPLAVGFAFALMPVAGVVLQQVSIAAIIISLGLLVDNGVVIIEDMDSRIREGSSRTDAARAAGSQYTLPLAIASVTTAAAFLPLFLLDGTEGQYGYSLGAVVALMLTGSFIAATSFLPVLAIRFLPEPKATPAPGILERLGTGYGRLVRLGLRAPWVMVLLCLLVVAGGVSQMGKVPQQMFPLSERAQLLVYFDLPRGSDISATESEALRFSEWLRSNEEVTSVTSFIGYGGPRFVLSLDPAETDPASAFMVVNTSDFGASEKLLPRARAELDRAFPDARVRLKRVAMGGREPGLEVAISGPDPDRLLAAAHDVEAGFSSAPGLTENAGDWGNRRLIGRVIVAQDEARLHGLSTRDLSQTMAGMLEGRPISVLREGDSQIPITLRLDPESMEGPMAVANMTISTSAGLILTEQIASFEPDLEFSSLRRVNGQRRVTVTAISTELTAPALADHIAPTLERLQEELGPEYDIALGGEIEQSAEVREKLGGGFPAAVAVMLVALMVQFNSFRRVVVTLACVPLVIAGVPLALLAFGQPLSFFGTLGMIALSGIVINNAIVLIDQIDIERRTMSLDAAIAESARKRFRPILLTSLTTVLGLIPMATTGGGLWEPMATLMIGGLGLASVLTLFYVPALYRLALSREINGGPQV</sequence>
<dbReference type="Gene3D" id="3.30.70.1440">
    <property type="entry name" value="Multidrug efflux transporter AcrB pore domain"/>
    <property type="match status" value="1"/>
</dbReference>
<dbReference type="Proteomes" id="UP000199064">
    <property type="component" value="Unassembled WGS sequence"/>
</dbReference>
<evidence type="ECO:0000256" key="1">
    <source>
        <dbReference type="SAM" id="Phobius"/>
    </source>
</evidence>
<feature type="transmembrane region" description="Helical" evidence="1">
    <location>
        <begin position="908"/>
        <end position="929"/>
    </location>
</feature>
<dbReference type="RefSeq" id="WP_090328185.1">
    <property type="nucleotide sequence ID" value="NZ_FNSL01000001.1"/>
</dbReference>
<feature type="transmembrane region" description="Helical" evidence="1">
    <location>
        <begin position="366"/>
        <end position="388"/>
    </location>
</feature>
<dbReference type="InterPro" id="IPR027463">
    <property type="entry name" value="AcrB_DN_DC_subdom"/>
</dbReference>
<feature type="transmembrane region" description="Helical" evidence="1">
    <location>
        <begin position="984"/>
        <end position="1004"/>
    </location>
</feature>
<accession>A0A1H4JVH6</accession>